<dbReference type="PROSITE" id="PS51257">
    <property type="entry name" value="PROKAR_LIPOPROTEIN"/>
    <property type="match status" value="1"/>
</dbReference>
<evidence type="ECO:0000256" key="1">
    <source>
        <dbReference type="SAM" id="SignalP"/>
    </source>
</evidence>
<protein>
    <recommendedName>
        <fullName evidence="4">Lipoprotein</fullName>
    </recommendedName>
</protein>
<accession>A0ABT3THA9</accession>
<evidence type="ECO:0000313" key="2">
    <source>
        <dbReference type="EMBL" id="MCX2981713.1"/>
    </source>
</evidence>
<dbReference type="Proteomes" id="UP001143362">
    <property type="component" value="Unassembled WGS sequence"/>
</dbReference>
<reference evidence="2" key="1">
    <citation type="submission" date="2019-02" db="EMBL/GenBank/DDBJ databases">
        <authorList>
            <person name="Li S.-H."/>
        </authorList>
    </citation>
    <scope>NUCLEOTIDE SEQUENCE</scope>
    <source>
        <strain evidence="2">IMCC14734</strain>
    </source>
</reference>
<comment type="caution">
    <text evidence="2">The sequence shown here is derived from an EMBL/GenBank/DDBJ whole genome shotgun (WGS) entry which is preliminary data.</text>
</comment>
<organism evidence="2 3">
    <name type="scientific">Candidatus Litorirhabdus singularis</name>
    <dbReference type="NCBI Taxonomy" id="2518993"/>
    <lineage>
        <taxon>Bacteria</taxon>
        <taxon>Pseudomonadati</taxon>
        <taxon>Pseudomonadota</taxon>
        <taxon>Gammaproteobacteria</taxon>
        <taxon>Cellvibrionales</taxon>
        <taxon>Halieaceae</taxon>
        <taxon>Candidatus Litorirhabdus</taxon>
    </lineage>
</organism>
<dbReference type="EMBL" id="SHNN01000002">
    <property type="protein sequence ID" value="MCX2981713.1"/>
    <property type="molecule type" value="Genomic_DNA"/>
</dbReference>
<keyword evidence="1" id="KW-0732">Signal</keyword>
<sequence length="259" mass="29033">MKNRIILSLLLLPLLLVACSSAPSYNATVFQYDLQQELIADKPVETVVLASINLGGPSRGYLEDSSAKIDKAVTSYLRENGYNVISQRRFQQQWKSAVRAYGNPIDPTTGRVNQKTFTLCLMQVRDELKKTDQVDAIVFTDIIERDITFSGGLKHLARWDGVSRKPSLQGPGDGVSTDFDWNRTAKAASIWVSVYNEDLQRVFTSIGGMDTTEAIDTRSSSGEFVRRRSILDNDNHVREGIELAFHPLIKMKNYPGDKK</sequence>
<gene>
    <name evidence="2" type="ORF">EYC98_12670</name>
</gene>
<keyword evidence="3" id="KW-1185">Reference proteome</keyword>
<feature type="signal peptide" evidence="1">
    <location>
        <begin position="1"/>
        <end position="26"/>
    </location>
</feature>
<dbReference type="RefSeq" id="WP_279245709.1">
    <property type="nucleotide sequence ID" value="NZ_SHNN01000002.1"/>
</dbReference>
<feature type="chain" id="PRO_5046192502" description="Lipoprotein" evidence="1">
    <location>
        <begin position="27"/>
        <end position="259"/>
    </location>
</feature>
<proteinExistence type="predicted"/>
<evidence type="ECO:0000313" key="3">
    <source>
        <dbReference type="Proteomes" id="UP001143362"/>
    </source>
</evidence>
<name>A0ABT3THA9_9GAMM</name>
<evidence type="ECO:0008006" key="4">
    <source>
        <dbReference type="Google" id="ProtNLM"/>
    </source>
</evidence>